<keyword evidence="6" id="KW-1185">Reference proteome</keyword>
<evidence type="ECO:0000259" key="4">
    <source>
        <dbReference type="PROSITE" id="PS50802"/>
    </source>
</evidence>
<dbReference type="InterPro" id="IPR003323">
    <property type="entry name" value="OTU_dom"/>
</dbReference>
<evidence type="ECO:0000313" key="5">
    <source>
        <dbReference type="EMBL" id="CAK0783732.1"/>
    </source>
</evidence>
<dbReference type="GO" id="GO:0016579">
    <property type="term" value="P:protein deubiquitination"/>
    <property type="evidence" value="ECO:0007669"/>
    <property type="project" value="TreeGrafter"/>
</dbReference>
<dbReference type="PANTHER" id="PTHR13312:SF3">
    <property type="entry name" value="OVARIAN TUMOR DOMAIN-CONTAINING DEUBIQUITINATING ENZYME 3"/>
    <property type="match status" value="1"/>
</dbReference>
<evidence type="ECO:0000256" key="3">
    <source>
        <dbReference type="RuleBase" id="RU367104"/>
    </source>
</evidence>
<comment type="function">
    <text evidence="3">Hydrolase that can remove conjugated ubiquitin from proteins and may therefore play an important regulatory role at the level of protein turnover by preventing degradation.</text>
</comment>
<dbReference type="Pfam" id="PF02338">
    <property type="entry name" value="OTU"/>
    <property type="match status" value="1"/>
</dbReference>
<name>A0AAV1IBX6_9CHLO</name>
<keyword evidence="3" id="KW-0645">Protease</keyword>
<sequence>MDYTRHKREQQEREKMQMRFRSKAETHLRVVPIQGDGRCLFRALAKGLAHAKGQFVGGEAEEKDADELRMAVSDALCRSPQRLKSFSEVLPSIESIEGGLRKYCRRLESPQFWGGEVEILILSKMLHVPIHVMQSAKEAGREENGYVPIVKYGEEFEAARNGRKERKPVKLLYSAGNHYDLLLPSLLHR</sequence>
<dbReference type="Proteomes" id="UP001314263">
    <property type="component" value="Unassembled WGS sequence"/>
</dbReference>
<dbReference type="PANTHER" id="PTHR13312">
    <property type="entry name" value="HIV-INDUCED PROTEIN-7-LIKE PROTEASE"/>
    <property type="match status" value="1"/>
</dbReference>
<dbReference type="AlphaFoldDB" id="A0AAV1IBX6"/>
<comment type="caution">
    <text evidence="5">The sequence shown here is derived from an EMBL/GenBank/DDBJ whole genome shotgun (WGS) entry which is preliminary data.</text>
</comment>
<dbReference type="Gene3D" id="3.90.70.80">
    <property type="match status" value="1"/>
</dbReference>
<comment type="subcellular location">
    <subcellularLocation>
        <location evidence="3">Cytoplasm</location>
    </subcellularLocation>
</comment>
<gene>
    <name evidence="5" type="ORF">CVIRNUC_006931</name>
</gene>
<reference evidence="5 6" key="1">
    <citation type="submission" date="2023-10" db="EMBL/GenBank/DDBJ databases">
        <authorList>
            <person name="Maclean D."/>
            <person name="Macfadyen A."/>
        </authorList>
    </citation>
    <scope>NUCLEOTIDE SEQUENCE [LARGE SCALE GENOMIC DNA]</scope>
</reference>
<keyword evidence="3" id="KW-0788">Thiol protease</keyword>
<evidence type="ECO:0000256" key="1">
    <source>
        <dbReference type="ARBA" id="ARBA00000707"/>
    </source>
</evidence>
<dbReference type="GO" id="GO:0005829">
    <property type="term" value="C:cytosol"/>
    <property type="evidence" value="ECO:0007669"/>
    <property type="project" value="TreeGrafter"/>
</dbReference>
<dbReference type="InterPro" id="IPR038765">
    <property type="entry name" value="Papain-like_cys_pep_sf"/>
</dbReference>
<evidence type="ECO:0000256" key="2">
    <source>
        <dbReference type="ARBA" id="ARBA00022801"/>
    </source>
</evidence>
<dbReference type="GO" id="GO:0005634">
    <property type="term" value="C:nucleus"/>
    <property type="evidence" value="ECO:0007669"/>
    <property type="project" value="TreeGrafter"/>
</dbReference>
<dbReference type="PROSITE" id="PS50802">
    <property type="entry name" value="OTU"/>
    <property type="match status" value="1"/>
</dbReference>
<dbReference type="GO" id="GO:0036503">
    <property type="term" value="P:ERAD pathway"/>
    <property type="evidence" value="ECO:0007669"/>
    <property type="project" value="TreeGrafter"/>
</dbReference>
<keyword evidence="3" id="KW-0833">Ubl conjugation pathway</keyword>
<keyword evidence="3" id="KW-0963">Cytoplasm</keyword>
<keyword evidence="2 3" id="KW-0378">Hydrolase</keyword>
<dbReference type="FunFam" id="3.90.70.80:FF:000019">
    <property type="entry name" value="Cysteine proteinases superfamily protein"/>
    <property type="match status" value="1"/>
</dbReference>
<proteinExistence type="predicted"/>
<protein>
    <recommendedName>
        <fullName evidence="3">Ubiquitin thioesterase OTU</fullName>
        <ecNumber evidence="3">3.4.19.12</ecNumber>
    </recommendedName>
</protein>
<dbReference type="SUPFAM" id="SSF54001">
    <property type="entry name" value="Cysteine proteinases"/>
    <property type="match status" value="1"/>
</dbReference>
<organism evidence="5 6">
    <name type="scientific">Coccomyxa viridis</name>
    <dbReference type="NCBI Taxonomy" id="1274662"/>
    <lineage>
        <taxon>Eukaryota</taxon>
        <taxon>Viridiplantae</taxon>
        <taxon>Chlorophyta</taxon>
        <taxon>core chlorophytes</taxon>
        <taxon>Trebouxiophyceae</taxon>
        <taxon>Trebouxiophyceae incertae sedis</taxon>
        <taxon>Coccomyxaceae</taxon>
        <taxon>Coccomyxa</taxon>
    </lineage>
</organism>
<dbReference type="EMBL" id="CAUYUE010000009">
    <property type="protein sequence ID" value="CAK0783732.1"/>
    <property type="molecule type" value="Genomic_DNA"/>
</dbReference>
<feature type="domain" description="OTU" evidence="4">
    <location>
        <begin position="28"/>
        <end position="185"/>
    </location>
</feature>
<dbReference type="GO" id="GO:0004843">
    <property type="term" value="F:cysteine-type deubiquitinase activity"/>
    <property type="evidence" value="ECO:0007669"/>
    <property type="project" value="UniProtKB-UniRule"/>
</dbReference>
<dbReference type="EC" id="3.4.19.12" evidence="3"/>
<dbReference type="GO" id="GO:0030968">
    <property type="term" value="P:endoplasmic reticulum unfolded protein response"/>
    <property type="evidence" value="ECO:0007669"/>
    <property type="project" value="TreeGrafter"/>
</dbReference>
<accession>A0AAV1IBX6</accession>
<evidence type="ECO:0000313" key="6">
    <source>
        <dbReference type="Proteomes" id="UP001314263"/>
    </source>
</evidence>
<comment type="catalytic activity">
    <reaction evidence="1 3">
        <text>Thiol-dependent hydrolysis of ester, thioester, amide, peptide and isopeptide bonds formed by the C-terminal Gly of ubiquitin (a 76-residue protein attached to proteins as an intracellular targeting signal).</text>
        <dbReference type="EC" id="3.4.19.12"/>
    </reaction>
</comment>